<feature type="region of interest" description="Disordered" evidence="3">
    <location>
        <begin position="827"/>
        <end position="969"/>
    </location>
</feature>
<keyword evidence="1" id="KW-0596">Phosphopantetheine</keyword>
<dbReference type="Gene3D" id="3.40.50.1820">
    <property type="entry name" value="alpha/beta hydrolase"/>
    <property type="match status" value="1"/>
</dbReference>
<dbReference type="Pfam" id="PF00550">
    <property type="entry name" value="PP-binding"/>
    <property type="match status" value="1"/>
</dbReference>
<dbReference type="STRING" id="747525.W4JQQ5"/>
<keyword evidence="7" id="KW-1185">Reference proteome</keyword>
<dbReference type="InterPro" id="IPR020806">
    <property type="entry name" value="PKS_PP-bd"/>
</dbReference>
<feature type="compositionally biased region" description="Basic residues" evidence="3">
    <location>
        <begin position="896"/>
        <end position="912"/>
    </location>
</feature>
<gene>
    <name evidence="6" type="ORF">HETIRDRAFT_456025</name>
</gene>
<feature type="region of interest" description="Disordered" evidence="3">
    <location>
        <begin position="522"/>
        <end position="563"/>
    </location>
</feature>
<dbReference type="InterPro" id="IPR036291">
    <property type="entry name" value="NAD(P)-bd_dom_sf"/>
</dbReference>
<dbReference type="InterPro" id="IPR036736">
    <property type="entry name" value="ACP-like_sf"/>
</dbReference>
<evidence type="ECO:0000256" key="1">
    <source>
        <dbReference type="ARBA" id="ARBA00022450"/>
    </source>
</evidence>
<feature type="domain" description="Polyketide synthase-like phosphopantetheine-binding" evidence="5">
    <location>
        <begin position="1365"/>
        <end position="1441"/>
    </location>
</feature>
<dbReference type="SUPFAM" id="SSF51735">
    <property type="entry name" value="NAD(P)-binding Rossmann-fold domains"/>
    <property type="match status" value="1"/>
</dbReference>
<organism evidence="6 7">
    <name type="scientific">Heterobasidion irregulare (strain TC 32-1)</name>
    <dbReference type="NCBI Taxonomy" id="747525"/>
    <lineage>
        <taxon>Eukaryota</taxon>
        <taxon>Fungi</taxon>
        <taxon>Dikarya</taxon>
        <taxon>Basidiomycota</taxon>
        <taxon>Agaricomycotina</taxon>
        <taxon>Agaricomycetes</taxon>
        <taxon>Russulales</taxon>
        <taxon>Bondarzewiaceae</taxon>
        <taxon>Heterobasidion</taxon>
        <taxon>Heterobasidion annosum species complex</taxon>
    </lineage>
</organism>
<feature type="signal peptide" evidence="4">
    <location>
        <begin position="1"/>
        <end position="19"/>
    </location>
</feature>
<dbReference type="InterPro" id="IPR013120">
    <property type="entry name" value="FAR_NAD-bd"/>
</dbReference>
<evidence type="ECO:0000313" key="6">
    <source>
        <dbReference type="EMBL" id="ETW75415.1"/>
    </source>
</evidence>
<dbReference type="eggNOG" id="KOG1178">
    <property type="taxonomic scope" value="Eukaryota"/>
</dbReference>
<dbReference type="InterPro" id="IPR029058">
    <property type="entry name" value="AB_hydrolase_fold"/>
</dbReference>
<evidence type="ECO:0000259" key="5">
    <source>
        <dbReference type="SMART" id="SM00823"/>
    </source>
</evidence>
<feature type="compositionally biased region" description="Basic residues" evidence="3">
    <location>
        <begin position="1532"/>
        <end position="1547"/>
    </location>
</feature>
<dbReference type="GeneID" id="20676689"/>
<dbReference type="OrthoDB" id="429813at2759"/>
<dbReference type="Pfam" id="PF07993">
    <property type="entry name" value="NAD_binding_4"/>
    <property type="match status" value="2"/>
</dbReference>
<dbReference type="SUPFAM" id="SSF53474">
    <property type="entry name" value="alpha/beta-Hydrolases"/>
    <property type="match status" value="1"/>
</dbReference>
<dbReference type="KEGG" id="hir:HETIRDRAFT_456025"/>
<feature type="compositionally biased region" description="Pro residues" evidence="3">
    <location>
        <begin position="857"/>
        <end position="874"/>
    </location>
</feature>
<feature type="compositionally biased region" description="Low complexity" evidence="3">
    <location>
        <begin position="523"/>
        <end position="539"/>
    </location>
</feature>
<feature type="compositionally biased region" description="Low complexity" evidence="3">
    <location>
        <begin position="118"/>
        <end position="139"/>
    </location>
</feature>
<dbReference type="PANTHER" id="PTHR43439">
    <property type="entry name" value="PHENYLACETATE-COENZYME A LIGASE"/>
    <property type="match status" value="1"/>
</dbReference>
<feature type="compositionally biased region" description="Polar residues" evidence="3">
    <location>
        <begin position="875"/>
        <end position="886"/>
    </location>
</feature>
<proteinExistence type="predicted"/>
<feature type="compositionally biased region" description="Basic and acidic residues" evidence="3">
    <location>
        <begin position="35"/>
        <end position="45"/>
    </location>
</feature>
<feature type="region of interest" description="Disordered" evidence="3">
    <location>
        <begin position="1009"/>
        <end position="1028"/>
    </location>
</feature>
<dbReference type="Proteomes" id="UP000030671">
    <property type="component" value="Unassembled WGS sequence"/>
</dbReference>
<feature type="compositionally biased region" description="Basic and acidic residues" evidence="3">
    <location>
        <begin position="77"/>
        <end position="89"/>
    </location>
</feature>
<feature type="compositionally biased region" description="Basic and acidic residues" evidence="3">
    <location>
        <begin position="53"/>
        <end position="62"/>
    </location>
</feature>
<dbReference type="PANTHER" id="PTHR43439:SF2">
    <property type="entry name" value="ENZYME, PUTATIVE (JCVI)-RELATED"/>
    <property type="match status" value="1"/>
</dbReference>
<dbReference type="SMART" id="SM00823">
    <property type="entry name" value="PKS_PP"/>
    <property type="match status" value="1"/>
</dbReference>
<evidence type="ECO:0000256" key="2">
    <source>
        <dbReference type="ARBA" id="ARBA00022553"/>
    </source>
</evidence>
<keyword evidence="4" id="KW-0732">Signal</keyword>
<feature type="region of interest" description="Disordered" evidence="3">
    <location>
        <begin position="165"/>
        <end position="223"/>
    </location>
</feature>
<dbReference type="InterPro" id="IPR051414">
    <property type="entry name" value="Adenylate-forming_Reductase"/>
</dbReference>
<feature type="chain" id="PRO_5004844905" description="Polyketide synthase-like phosphopantetheine-binding domain-containing protein" evidence="4">
    <location>
        <begin position="20"/>
        <end position="2020"/>
    </location>
</feature>
<feature type="compositionally biased region" description="Basic residues" evidence="3">
    <location>
        <begin position="173"/>
        <end position="182"/>
    </location>
</feature>
<feature type="region of interest" description="Disordered" evidence="3">
    <location>
        <begin position="240"/>
        <end position="285"/>
    </location>
</feature>
<dbReference type="RefSeq" id="XP_009552835.1">
    <property type="nucleotide sequence ID" value="XM_009554540.1"/>
</dbReference>
<feature type="region of interest" description="Disordered" evidence="3">
    <location>
        <begin position="1532"/>
        <end position="1552"/>
    </location>
</feature>
<dbReference type="SUPFAM" id="SSF56801">
    <property type="entry name" value="Acetyl-CoA synthetase-like"/>
    <property type="match status" value="1"/>
</dbReference>
<feature type="compositionally biased region" description="Pro residues" evidence="3">
    <location>
        <begin position="540"/>
        <end position="558"/>
    </location>
</feature>
<dbReference type="Gene3D" id="1.10.1200.10">
    <property type="entry name" value="ACP-like"/>
    <property type="match status" value="1"/>
</dbReference>
<sequence>MVWWVCYVPVAAAVRHVWADDDDDDDDEALGGARAEGHRDDERRARWAGLSHGRSDVGRVRAEGPPGLRGSVFGGAAREEQGQDREDWKGAVARHSARPPSGDLTSKRPRGLGRSMISHPRSLPSTLSPSQPPWESESPARPSCVPVPLPRFDWWCKDEDREGAFSQLSVRSRSSRATRSRRLDKSAGLAPRAASKSLHESRTRRPIPSPRGPRGAGPLSHSISGVEWNLDRRKLWERAGSLPPRQSEDCASRPRTPCAVRRARQTAQRRSIQQDGKDGTDGKWMEWDRTREGCTGSLPLDSAAGLLAHRRLWLALVDRTGGRRAAGCGGGGWARGVAGPSAKSRAKAAGECVRVWLGEGGRLRCGRGTHAGGEGMMGSPGLVLRALVLPHCTSSIRPCCEPASDDRIARGRGGTGPSGCRVCLTLRARTHARTHARSLDDTMPAMPDPPYRRPAVPSPTFVPPPVDGSLSIPQLFDFHAAHSPHHPLFVYTPSPSAHSTTTATDCPESARVVLSWARVARATQSTRTPSPSSPTQVRPPLSPRSPRPPRRSPYPCPLPRHTRPPADSIAFTVLLIGIMRAGLRPFPISPRNSPAAVRHLLAVSRASHLYASFRPDGGDGGHNGDHDGEDDDDAIHALVRAALEPHPDHADADVHEAVVVLRVPTFDELFDGAGHDADADADALAPLPPQDMTAPAVLLHSSGARFPYVPSSPLSSSPLPTSRPFPFPPFLPRSPRARAHATHAGTTAFPKPIALTHAMMLQWGRIARTSPPYPSLPFVPLISLPLESPRSLSLCRPDRLYSKTNVCGHVIGVHSVPMFRAFSPHARPFPSRHSPSRSELTRRDAPAAQTRWASPASPAPYAPSRPPPSLPPLITPSNHTLTTQRHPQPPTYFPARRARPPAHHRPHPRRPPPPHPAPRADPRPRPVRPRGRRVHAHDLRPQLPRGAPSPLPTSPLSRPPRTRTHSLGRGCYSFSASRRASHAAQSWSTDPHAMPALSALRALPRVRALTHPSPPRPAPPLQFVTGGPLSQDAGDRLAAAGVPLFSYYAGTEVGPVTVFLPGTHAPPLSPSSSSSSIFPLSPFARADALTSAIDKRGPSADWQYFAFSPHFEAHFVSQEDDPGVVELVTVAGPSYTPAVTNTTVAGRPAFATQDLFVRHPTDPGRWRVLGRADEQIMLSSGEKVGPPSRPLHARVRVIDRPVRLSAPCLRAPTLTLSLYFYLCFWRSLRPAEDVFCRDPRVERALMFGRGRFHNGILLQLRAGADAGVHPGTQADALRTFCASIQPLLDQANAAAPSHSRLFPEMVLVAHPDRPLSVTAKGTVRRRASLAMYADAIDAAYEAFARAPPSSAALQALAERGAPVDAAAVAAVVREVIGRAPDRDKDLFQQGCDSLQATRIRSVLVSLARASDAGLDAARVPDDVVYRCPTVAQLAAFFAGLRDAGEDADADSSADVSAGGSVREMEDLVARFAPVPKSSAVEGAAMTVPVSVNGTAGDVVLVTGTTGSLGSHLLHALAGLPTVSRIYAFNRAHRHHRHHRHHHHHHHQPGAPQSLLHRQEAAMAAHGLDASVLAGPKIVLLEGDLSVDGWGLDKELMDEVRALFARSLPALLYAHSGSRAQMRESVSVVIHTAWTVDFKCRLASFTDCLAGLRRLVEFCLPAGPGNAARPRKLIFTSTLSVFYTAADQRSSEAPTIVAEAPLPDPASALGTGYAESKWVAERVLHGAAEAHGLDATVVRVGQLSGADNGCWKVAEWFPTLVKASQMIRCFPEIDRAVSWLPVSVAAAAMCDVLHCRAQYLHLCHPRATPFSALAVPLAASLDVPLVPFGTWAQRLHAFRAAQVQSESAAAGAGLAGGEVRALALVDFLARTDAESGEHALMRETGDVALEAMRACSATLAAPGLRRLGEADALGWLAYWRGVGWSTVLLASTSLVAGAAHGLQQVASFGANLTHAGMFVYKPAQLAAPTPLIVAMHFCTGTVQIFFSGTQFANLADAHGFLVVYPNVPDSGCYCDAHTHHQ</sequence>
<evidence type="ECO:0000256" key="3">
    <source>
        <dbReference type="SAM" id="MobiDB-lite"/>
    </source>
</evidence>
<dbReference type="EMBL" id="KI925466">
    <property type="protein sequence ID" value="ETW75415.1"/>
    <property type="molecule type" value="Genomic_DNA"/>
</dbReference>
<feature type="region of interest" description="Disordered" evidence="3">
    <location>
        <begin position="21"/>
        <end position="143"/>
    </location>
</feature>
<dbReference type="Gene3D" id="3.40.50.12780">
    <property type="entry name" value="N-terminal domain of ligase-like"/>
    <property type="match status" value="1"/>
</dbReference>
<dbReference type="GO" id="GO:0031177">
    <property type="term" value="F:phosphopantetheine binding"/>
    <property type="evidence" value="ECO:0007669"/>
    <property type="project" value="InterPro"/>
</dbReference>
<protein>
    <recommendedName>
        <fullName evidence="5">Polyketide synthase-like phosphopantetheine-binding domain-containing protein</fullName>
    </recommendedName>
</protein>
<reference evidence="6 7" key="1">
    <citation type="journal article" date="2012" name="New Phytol.">
        <title>Insight into trade-off between wood decay and parasitism from the genome of a fungal forest pathogen.</title>
        <authorList>
            <person name="Olson A."/>
            <person name="Aerts A."/>
            <person name="Asiegbu F."/>
            <person name="Belbahri L."/>
            <person name="Bouzid O."/>
            <person name="Broberg A."/>
            <person name="Canback B."/>
            <person name="Coutinho P.M."/>
            <person name="Cullen D."/>
            <person name="Dalman K."/>
            <person name="Deflorio G."/>
            <person name="van Diepen L.T."/>
            <person name="Dunand C."/>
            <person name="Duplessis S."/>
            <person name="Durling M."/>
            <person name="Gonthier P."/>
            <person name="Grimwood J."/>
            <person name="Fossdal C.G."/>
            <person name="Hansson D."/>
            <person name="Henrissat B."/>
            <person name="Hietala A."/>
            <person name="Himmelstrand K."/>
            <person name="Hoffmeister D."/>
            <person name="Hogberg N."/>
            <person name="James T.Y."/>
            <person name="Karlsson M."/>
            <person name="Kohler A."/>
            <person name="Kues U."/>
            <person name="Lee Y.H."/>
            <person name="Lin Y.C."/>
            <person name="Lind M."/>
            <person name="Lindquist E."/>
            <person name="Lombard V."/>
            <person name="Lucas S."/>
            <person name="Lunden K."/>
            <person name="Morin E."/>
            <person name="Murat C."/>
            <person name="Park J."/>
            <person name="Raffaello T."/>
            <person name="Rouze P."/>
            <person name="Salamov A."/>
            <person name="Schmutz J."/>
            <person name="Solheim H."/>
            <person name="Stahlberg J."/>
            <person name="Velez H."/>
            <person name="de Vries R.P."/>
            <person name="Wiebenga A."/>
            <person name="Woodward S."/>
            <person name="Yakovlev I."/>
            <person name="Garbelotto M."/>
            <person name="Martin F."/>
            <person name="Grigoriev I.V."/>
            <person name="Stenlid J."/>
        </authorList>
    </citation>
    <scope>NUCLEOTIDE SEQUENCE [LARGE SCALE GENOMIC DNA]</scope>
    <source>
        <strain evidence="6 7">TC 32-1</strain>
    </source>
</reference>
<dbReference type="Pfam" id="PF23562">
    <property type="entry name" value="AMP-binding_C_3"/>
    <property type="match status" value="1"/>
</dbReference>
<feature type="compositionally biased region" description="Basic residues" evidence="3">
    <location>
        <begin position="925"/>
        <end position="935"/>
    </location>
</feature>
<dbReference type="InterPro" id="IPR009081">
    <property type="entry name" value="PP-bd_ACP"/>
</dbReference>
<accession>W4JQQ5</accession>
<keyword evidence="2" id="KW-0597">Phosphoprotein</keyword>
<feature type="compositionally biased region" description="Basic and acidic residues" evidence="3">
    <location>
        <begin position="275"/>
        <end position="285"/>
    </location>
</feature>
<evidence type="ECO:0000313" key="7">
    <source>
        <dbReference type="Proteomes" id="UP000030671"/>
    </source>
</evidence>
<dbReference type="Gene3D" id="3.40.50.720">
    <property type="entry name" value="NAD(P)-binding Rossmann-like Domain"/>
    <property type="match status" value="1"/>
</dbReference>
<name>W4JQQ5_HETIT</name>
<dbReference type="InParanoid" id="W4JQQ5"/>
<dbReference type="SUPFAM" id="SSF47336">
    <property type="entry name" value="ACP-like"/>
    <property type="match status" value="1"/>
</dbReference>
<feature type="compositionally biased region" description="Low complexity" evidence="3">
    <location>
        <begin position="265"/>
        <end position="274"/>
    </location>
</feature>
<dbReference type="InterPro" id="IPR042099">
    <property type="entry name" value="ANL_N_sf"/>
</dbReference>
<evidence type="ECO:0000256" key="4">
    <source>
        <dbReference type="SAM" id="SignalP"/>
    </source>
</evidence>
<dbReference type="HOGENOM" id="CLU_233586_0_0_1"/>